<dbReference type="Gene3D" id="1.10.10.10">
    <property type="entry name" value="Winged helix-like DNA-binding domain superfamily/Winged helix DNA-binding domain"/>
    <property type="match status" value="1"/>
</dbReference>
<dbReference type="FunFam" id="1.10.10.10:FF:000001">
    <property type="entry name" value="LysR family transcriptional regulator"/>
    <property type="match status" value="1"/>
</dbReference>
<evidence type="ECO:0000259" key="5">
    <source>
        <dbReference type="PROSITE" id="PS50931"/>
    </source>
</evidence>
<dbReference type="InterPro" id="IPR000847">
    <property type="entry name" value="LysR_HTH_N"/>
</dbReference>
<protein>
    <submittedName>
        <fullName evidence="6">LysR family transcriptional regulator</fullName>
    </submittedName>
</protein>
<dbReference type="Gene3D" id="3.40.190.10">
    <property type="entry name" value="Periplasmic binding protein-like II"/>
    <property type="match status" value="2"/>
</dbReference>
<comment type="caution">
    <text evidence="6">The sequence shown here is derived from an EMBL/GenBank/DDBJ whole genome shotgun (WGS) entry which is preliminary data.</text>
</comment>
<comment type="similarity">
    <text evidence="1">Belongs to the LysR transcriptional regulatory family.</text>
</comment>
<dbReference type="SUPFAM" id="SSF53850">
    <property type="entry name" value="Periplasmic binding protein-like II"/>
    <property type="match status" value="1"/>
</dbReference>
<dbReference type="InterPro" id="IPR050176">
    <property type="entry name" value="LTTR"/>
</dbReference>
<reference evidence="6 7" key="1">
    <citation type="submission" date="2020-01" db="EMBL/GenBank/DDBJ databases">
        <authorList>
            <person name="Chen S."/>
        </authorList>
    </citation>
    <scope>NUCLEOTIDE SEQUENCE [LARGE SCALE GENOMIC DNA]</scope>
    <source>
        <strain evidence="6 7">GS-10</strain>
    </source>
</reference>
<keyword evidence="4" id="KW-0804">Transcription</keyword>
<feature type="domain" description="HTH lysR-type" evidence="5">
    <location>
        <begin position="4"/>
        <end position="61"/>
    </location>
</feature>
<evidence type="ECO:0000256" key="4">
    <source>
        <dbReference type="ARBA" id="ARBA00023163"/>
    </source>
</evidence>
<dbReference type="InterPro" id="IPR005119">
    <property type="entry name" value="LysR_subst-bd"/>
</dbReference>
<dbReference type="GO" id="GO:0003677">
    <property type="term" value="F:DNA binding"/>
    <property type="evidence" value="ECO:0007669"/>
    <property type="project" value="UniProtKB-KW"/>
</dbReference>
<dbReference type="PANTHER" id="PTHR30579:SF7">
    <property type="entry name" value="HTH-TYPE TRANSCRIPTIONAL REGULATOR LRHA-RELATED"/>
    <property type="match status" value="1"/>
</dbReference>
<dbReference type="Proteomes" id="UP000479043">
    <property type="component" value="Unassembled WGS sequence"/>
</dbReference>
<proteinExistence type="inferred from homology"/>
<keyword evidence="7" id="KW-1185">Reference proteome</keyword>
<evidence type="ECO:0000313" key="7">
    <source>
        <dbReference type="Proteomes" id="UP000479043"/>
    </source>
</evidence>
<evidence type="ECO:0000256" key="3">
    <source>
        <dbReference type="ARBA" id="ARBA00023125"/>
    </source>
</evidence>
<dbReference type="EMBL" id="WWEN01000006">
    <property type="protein sequence ID" value="MYM56576.1"/>
    <property type="molecule type" value="Genomic_DNA"/>
</dbReference>
<dbReference type="GO" id="GO:0003700">
    <property type="term" value="F:DNA-binding transcription factor activity"/>
    <property type="evidence" value="ECO:0007669"/>
    <property type="project" value="InterPro"/>
</dbReference>
<dbReference type="PRINTS" id="PR00039">
    <property type="entry name" value="HTHLYSR"/>
</dbReference>
<name>A0A6L8LNF4_9RHOB</name>
<dbReference type="InterPro" id="IPR036390">
    <property type="entry name" value="WH_DNA-bd_sf"/>
</dbReference>
<dbReference type="Pfam" id="PF03466">
    <property type="entry name" value="LysR_substrate"/>
    <property type="match status" value="1"/>
</dbReference>
<evidence type="ECO:0000256" key="1">
    <source>
        <dbReference type="ARBA" id="ARBA00009437"/>
    </source>
</evidence>
<dbReference type="PANTHER" id="PTHR30579">
    <property type="entry name" value="TRANSCRIPTIONAL REGULATOR"/>
    <property type="match status" value="1"/>
</dbReference>
<keyword evidence="3" id="KW-0238">DNA-binding</keyword>
<accession>A0A6L8LNF4</accession>
<evidence type="ECO:0000256" key="2">
    <source>
        <dbReference type="ARBA" id="ARBA00023015"/>
    </source>
</evidence>
<organism evidence="6 7">
    <name type="scientific">Thalassovita mangrovi</name>
    <dbReference type="NCBI Taxonomy" id="2692236"/>
    <lineage>
        <taxon>Bacteria</taxon>
        <taxon>Pseudomonadati</taxon>
        <taxon>Pseudomonadota</taxon>
        <taxon>Alphaproteobacteria</taxon>
        <taxon>Rhodobacterales</taxon>
        <taxon>Roseobacteraceae</taxon>
        <taxon>Thalassovita</taxon>
    </lineage>
</organism>
<gene>
    <name evidence="6" type="ORF">GR167_14755</name>
</gene>
<dbReference type="Pfam" id="PF00126">
    <property type="entry name" value="HTH_1"/>
    <property type="match status" value="1"/>
</dbReference>
<sequence length="290" mass="31953">MRNLDVTTLRSFVAVAELGGVTRAAGFLNLTQSAVSMQLKRLEELLGLSLLDRSGRSVRLTASGEQLLSYARKMVELNDEAFARLTHKEYAGEIHLGVPHDIVYPVIPRVLQRFAAEMPRMQVQLSASHTNKLKEQFARGELDVILTTEGKLEEGGETLNEIPLRWVGAPGAQVWKQRPLRIAQGRMCAFRADLISTLDKAGVPWTSVVDTASDRTIEATVSADLAVCTMLEGTAPPQLAEIDGTDLPDLGMYLVNMYTAGRRLSEPVQRLADMIRAGYQPLRQVEAIRA</sequence>
<dbReference type="SUPFAM" id="SSF46785">
    <property type="entry name" value="Winged helix' DNA-binding domain"/>
    <property type="match status" value="1"/>
</dbReference>
<keyword evidence="2" id="KW-0805">Transcription regulation</keyword>
<dbReference type="InterPro" id="IPR036388">
    <property type="entry name" value="WH-like_DNA-bd_sf"/>
</dbReference>
<dbReference type="RefSeq" id="WP_160974474.1">
    <property type="nucleotide sequence ID" value="NZ_WWEN01000006.1"/>
</dbReference>
<evidence type="ECO:0000313" key="6">
    <source>
        <dbReference type="EMBL" id="MYM56576.1"/>
    </source>
</evidence>
<dbReference type="AlphaFoldDB" id="A0A6L8LNF4"/>
<dbReference type="PROSITE" id="PS50931">
    <property type="entry name" value="HTH_LYSR"/>
    <property type="match status" value="1"/>
</dbReference>